<evidence type="ECO:0000256" key="3">
    <source>
        <dbReference type="ARBA" id="ARBA00023163"/>
    </source>
</evidence>
<dbReference type="SMART" id="SM00418">
    <property type="entry name" value="HTH_ARSR"/>
    <property type="match status" value="1"/>
</dbReference>
<keyword evidence="1" id="KW-0805">Transcription regulation</keyword>
<dbReference type="HOGENOM" id="CLU_097806_5_3_2"/>
<evidence type="ECO:0000256" key="1">
    <source>
        <dbReference type="ARBA" id="ARBA00023015"/>
    </source>
</evidence>
<dbReference type="eggNOG" id="arCOG01681">
    <property type="taxonomic scope" value="Archaea"/>
</dbReference>
<dbReference type="InParanoid" id="A9A5P6"/>
<keyword evidence="3" id="KW-0804">Transcription</keyword>
<dbReference type="InterPro" id="IPR051011">
    <property type="entry name" value="Metal_resp_trans_reg"/>
</dbReference>
<dbReference type="AlphaFoldDB" id="A9A5P6"/>
<dbReference type="EMBL" id="CP000866">
    <property type="protein sequence ID" value="ABX13051.1"/>
    <property type="molecule type" value="Genomic_DNA"/>
</dbReference>
<accession>A9A5P6</accession>
<name>A9A5P6_NITMS</name>
<proteinExistence type="predicted"/>
<dbReference type="PhylomeDB" id="A9A5P6"/>
<dbReference type="InterPro" id="IPR001845">
    <property type="entry name" value="HTH_ArsR_DNA-bd_dom"/>
</dbReference>
<dbReference type="PANTHER" id="PTHR43132:SF2">
    <property type="entry name" value="ARSENICAL RESISTANCE OPERON REPRESSOR ARSR-RELATED"/>
    <property type="match status" value="1"/>
</dbReference>
<keyword evidence="2" id="KW-0238">DNA-binding</keyword>
<dbReference type="Proteomes" id="UP000000792">
    <property type="component" value="Chromosome"/>
</dbReference>
<dbReference type="InterPro" id="IPR011991">
    <property type="entry name" value="ArsR-like_HTH"/>
</dbReference>
<dbReference type="Pfam" id="PF01022">
    <property type="entry name" value="HTH_5"/>
    <property type="match status" value="1"/>
</dbReference>
<dbReference type="SUPFAM" id="SSF46785">
    <property type="entry name" value="Winged helix' DNA-binding domain"/>
    <property type="match status" value="1"/>
</dbReference>
<reference evidence="5 6" key="1">
    <citation type="journal article" date="2010" name="Proc. Natl. Acad. Sci. U.S.A.">
        <title>Nitrosopumilus maritimus genome reveals unique mechanisms for nitrification and autotrophy in globally distributed marine crenarchaea.</title>
        <authorList>
            <person name="Walker C.B."/>
            <person name="de la Torre J.R."/>
            <person name="Klotz M.G."/>
            <person name="Urakawa H."/>
            <person name="Pinel N."/>
            <person name="Arp D.J."/>
            <person name="Brochier-Armanet C."/>
            <person name="Chain P.S."/>
            <person name="Chan P.P."/>
            <person name="Gollabgir A."/>
            <person name="Hemp J."/>
            <person name="Hugler M."/>
            <person name="Karr E.A."/>
            <person name="Konneke M."/>
            <person name="Shin M."/>
            <person name="Lawton T.J."/>
            <person name="Lowe T."/>
            <person name="Martens-Habbena W."/>
            <person name="Sayavedra-Soto L.A."/>
            <person name="Lang D."/>
            <person name="Sievert S.M."/>
            <person name="Rosenzweig A.C."/>
            <person name="Manning G."/>
            <person name="Stahl D.A."/>
        </authorList>
    </citation>
    <scope>NUCLEOTIDE SEQUENCE [LARGE SCALE GENOMIC DNA]</scope>
    <source>
        <strain evidence="5 6">SCM1</strain>
    </source>
</reference>
<dbReference type="InterPro" id="IPR036388">
    <property type="entry name" value="WH-like_DNA-bd_sf"/>
</dbReference>
<evidence type="ECO:0000313" key="5">
    <source>
        <dbReference type="EMBL" id="ABX13051.1"/>
    </source>
</evidence>
<keyword evidence="6" id="KW-1185">Reference proteome</keyword>
<dbReference type="PRINTS" id="PR00778">
    <property type="entry name" value="HTHARSR"/>
</dbReference>
<protein>
    <submittedName>
        <fullName evidence="5">Transcriptional regulator, ArsR family</fullName>
    </submittedName>
</protein>
<dbReference type="InterPro" id="IPR036390">
    <property type="entry name" value="WH_DNA-bd_sf"/>
</dbReference>
<dbReference type="Gene3D" id="1.10.10.10">
    <property type="entry name" value="Winged helix-like DNA-binding domain superfamily/Winged helix DNA-binding domain"/>
    <property type="match status" value="1"/>
</dbReference>
<dbReference type="KEGG" id="nmr:Nmar_1155"/>
<dbReference type="NCBIfam" id="NF033788">
    <property type="entry name" value="HTH_metalloreg"/>
    <property type="match status" value="1"/>
</dbReference>
<sequence>MFYLYNIISLIDDMLKMVNDKLELKAKLFRGFGDVTRLAILESVSDGEKTVTEIAEKLKQSQPNVSNHLSCLLECGLVKSRKDGKNRFYSIGDKRVAKLLKQSDDILTDIADGIYSCVNYKK</sequence>
<evidence type="ECO:0000256" key="2">
    <source>
        <dbReference type="ARBA" id="ARBA00023125"/>
    </source>
</evidence>
<evidence type="ECO:0000259" key="4">
    <source>
        <dbReference type="PROSITE" id="PS50987"/>
    </source>
</evidence>
<feature type="domain" description="HTH arsR-type" evidence="4">
    <location>
        <begin position="17"/>
        <end position="111"/>
    </location>
</feature>
<dbReference type="CDD" id="cd00090">
    <property type="entry name" value="HTH_ARSR"/>
    <property type="match status" value="1"/>
</dbReference>
<dbReference type="PROSITE" id="PS50987">
    <property type="entry name" value="HTH_ARSR_2"/>
    <property type="match status" value="1"/>
</dbReference>
<dbReference type="STRING" id="436308.Nmar_1155"/>
<dbReference type="GO" id="GO:0003677">
    <property type="term" value="F:DNA binding"/>
    <property type="evidence" value="ECO:0007669"/>
    <property type="project" value="UniProtKB-KW"/>
</dbReference>
<dbReference type="GO" id="GO:0003700">
    <property type="term" value="F:DNA-binding transcription factor activity"/>
    <property type="evidence" value="ECO:0007669"/>
    <property type="project" value="InterPro"/>
</dbReference>
<evidence type="ECO:0000313" key="6">
    <source>
        <dbReference type="Proteomes" id="UP000000792"/>
    </source>
</evidence>
<dbReference type="EnsemblBacteria" id="ABX13051">
    <property type="protein sequence ID" value="ABX13051"/>
    <property type="gene ID" value="Nmar_1155"/>
</dbReference>
<dbReference type="PANTHER" id="PTHR43132">
    <property type="entry name" value="ARSENICAL RESISTANCE OPERON REPRESSOR ARSR-RELATED"/>
    <property type="match status" value="1"/>
</dbReference>
<organism evidence="5 6">
    <name type="scientific">Nitrosopumilus maritimus (strain SCM1)</name>
    <dbReference type="NCBI Taxonomy" id="436308"/>
    <lineage>
        <taxon>Archaea</taxon>
        <taxon>Nitrososphaerota</taxon>
        <taxon>Nitrososphaeria</taxon>
        <taxon>Nitrosopumilales</taxon>
        <taxon>Nitrosopumilaceae</taxon>
        <taxon>Nitrosopumilus</taxon>
    </lineage>
</organism>
<gene>
    <name evidence="5" type="ordered locus">Nmar_1155</name>
</gene>